<dbReference type="OrthoDB" id="6199170at2759"/>
<feature type="region of interest" description="Disordered" evidence="1">
    <location>
        <begin position="76"/>
        <end position="137"/>
    </location>
</feature>
<proteinExistence type="predicted"/>
<feature type="compositionally biased region" description="Basic and acidic residues" evidence="1">
    <location>
        <begin position="76"/>
        <end position="89"/>
    </location>
</feature>
<feature type="compositionally biased region" description="Basic residues" evidence="1">
    <location>
        <begin position="90"/>
        <end position="116"/>
    </location>
</feature>
<organism evidence="2 3">
    <name type="scientific">Mytilus galloprovincialis</name>
    <name type="common">Mediterranean mussel</name>
    <dbReference type="NCBI Taxonomy" id="29158"/>
    <lineage>
        <taxon>Eukaryota</taxon>
        <taxon>Metazoa</taxon>
        <taxon>Spiralia</taxon>
        <taxon>Lophotrochozoa</taxon>
        <taxon>Mollusca</taxon>
        <taxon>Bivalvia</taxon>
        <taxon>Autobranchia</taxon>
        <taxon>Pteriomorphia</taxon>
        <taxon>Mytilida</taxon>
        <taxon>Mytiloidea</taxon>
        <taxon>Mytilidae</taxon>
        <taxon>Mytilinae</taxon>
        <taxon>Mytilus</taxon>
    </lineage>
</organism>
<dbReference type="AlphaFoldDB" id="A0A8B6BSQ2"/>
<name>A0A8B6BSQ2_MYTGA</name>
<feature type="compositionally biased region" description="Basic residues" evidence="1">
    <location>
        <begin position="123"/>
        <end position="136"/>
    </location>
</feature>
<dbReference type="EMBL" id="UYJE01000552">
    <property type="protein sequence ID" value="VDH94117.1"/>
    <property type="molecule type" value="Genomic_DNA"/>
</dbReference>
<evidence type="ECO:0000313" key="2">
    <source>
        <dbReference type="EMBL" id="VDH94117.1"/>
    </source>
</evidence>
<dbReference type="Proteomes" id="UP000596742">
    <property type="component" value="Unassembled WGS sequence"/>
</dbReference>
<evidence type="ECO:0000256" key="1">
    <source>
        <dbReference type="SAM" id="MobiDB-lite"/>
    </source>
</evidence>
<gene>
    <name evidence="2" type="ORF">MGAL_10B075929</name>
</gene>
<protein>
    <submittedName>
        <fullName evidence="2">Uncharacterized protein</fullName>
    </submittedName>
</protein>
<comment type="caution">
    <text evidence="2">The sequence shown here is derived from an EMBL/GenBank/DDBJ whole genome shotgun (WGS) entry which is preliminary data.</text>
</comment>
<accession>A0A8B6BSQ2</accession>
<reference evidence="2" key="1">
    <citation type="submission" date="2018-11" db="EMBL/GenBank/DDBJ databases">
        <authorList>
            <person name="Alioto T."/>
            <person name="Alioto T."/>
        </authorList>
    </citation>
    <scope>NUCLEOTIDE SEQUENCE</scope>
</reference>
<keyword evidence="3" id="KW-1185">Reference proteome</keyword>
<sequence>MNNYLTDPLIWKRFHKNMEGNKFNAYSYRRLKRKNQLGRGLHGRFRHSYMIPVNVNANDTETNSISTTMVSPVVASEDRATSEMKDVKEKKKPHVKVSSIIKRKNKKKKLKTKKERKQSTSKTTKKRTRRASKKKFNKDYYDNVWSSVSVKKKKKTIK</sequence>
<evidence type="ECO:0000313" key="3">
    <source>
        <dbReference type="Proteomes" id="UP000596742"/>
    </source>
</evidence>